<name>C0CMS0_BLAHS</name>
<dbReference type="PANTHER" id="PTHR38474:SF1">
    <property type="entry name" value="SLR0299 PROTEIN"/>
    <property type="match status" value="1"/>
</dbReference>
<dbReference type="InterPro" id="IPR001707">
    <property type="entry name" value="Cmp_AcTrfase"/>
</dbReference>
<sequence>MVKRIDPHETNRALAFELWMKAPMPMVTLFKTLNVTRLVKLNRRRQLKFNLLMCWCIGKAASQTEEFYLLPVGEHLYAYEKIAVNTVVSTKNGEISTCDIPFSDDFRQFQKDYLRLTVQVHDTCKAYDLGDDYMVIGTSALAAYEIDGAVNIYAGFYNNPFLIWGKYRKKLLKATLPVSFQFHHTQMDGAPAARFLECLQTEINRLEL</sequence>
<dbReference type="GeneID" id="86820945"/>
<proteinExistence type="predicted"/>
<comment type="caution">
    <text evidence="1">The sequence shown here is derived from an EMBL/GenBank/DDBJ whole genome shotgun (WGS) entry which is preliminary data.</text>
</comment>
<reference evidence="1 2" key="2">
    <citation type="submission" date="2009-02" db="EMBL/GenBank/DDBJ databases">
        <title>Draft genome sequence of Blautia hydrogenotrophica DSM 10507 (Ruminococcus hydrogenotrophicus DSM 10507).</title>
        <authorList>
            <person name="Sudarsanam P."/>
            <person name="Ley R."/>
            <person name="Guruge J."/>
            <person name="Turnbaugh P.J."/>
            <person name="Mahowald M."/>
            <person name="Liep D."/>
            <person name="Gordon J."/>
        </authorList>
    </citation>
    <scope>NUCLEOTIDE SEQUENCE [LARGE SCALE GENOMIC DNA]</scope>
    <source>
        <strain evidence="2">DSM 10507 / JCM 14656 / S5a33</strain>
    </source>
</reference>
<evidence type="ECO:0000313" key="2">
    <source>
        <dbReference type="Proteomes" id="UP000003100"/>
    </source>
</evidence>
<dbReference type="EMBL" id="ACBZ01000115">
    <property type="protein sequence ID" value="EEG48940.1"/>
    <property type="molecule type" value="Genomic_DNA"/>
</dbReference>
<dbReference type="RefSeq" id="WP_005949270.1">
    <property type="nucleotide sequence ID" value="NZ_CP136423.1"/>
</dbReference>
<dbReference type="eggNOG" id="COG4845">
    <property type="taxonomic scope" value="Bacteria"/>
</dbReference>
<dbReference type="InterPro" id="IPR023213">
    <property type="entry name" value="CAT-like_dom_sf"/>
</dbReference>
<reference evidence="1 2" key="1">
    <citation type="submission" date="2009-01" db="EMBL/GenBank/DDBJ databases">
        <authorList>
            <person name="Fulton L."/>
            <person name="Clifton S."/>
            <person name="Fulton B."/>
            <person name="Xu J."/>
            <person name="Minx P."/>
            <person name="Pepin K.H."/>
            <person name="Johnson M."/>
            <person name="Bhonagiri V."/>
            <person name="Nash W.E."/>
            <person name="Mardis E.R."/>
            <person name="Wilson R.K."/>
        </authorList>
    </citation>
    <scope>NUCLEOTIDE SEQUENCE [LARGE SCALE GENOMIC DNA]</scope>
    <source>
        <strain evidence="2">DSM 10507 / JCM 14656 / S5a33</strain>
    </source>
</reference>
<dbReference type="NCBIfam" id="NF040637">
    <property type="entry name" value="CatA_like_2"/>
    <property type="match status" value="1"/>
</dbReference>
<dbReference type="AlphaFoldDB" id="C0CMS0"/>
<organism evidence="1 2">
    <name type="scientific">Blautia hydrogenotrophica (strain DSM 10507 / JCM 14656 / S5a33)</name>
    <name type="common">Ruminococcus hydrogenotrophicus</name>
    <dbReference type="NCBI Taxonomy" id="476272"/>
    <lineage>
        <taxon>Bacteria</taxon>
        <taxon>Bacillati</taxon>
        <taxon>Bacillota</taxon>
        <taxon>Clostridia</taxon>
        <taxon>Lachnospirales</taxon>
        <taxon>Lachnospiraceae</taxon>
        <taxon>Blautia</taxon>
    </lineage>
</organism>
<dbReference type="Gene3D" id="3.30.559.10">
    <property type="entry name" value="Chloramphenicol acetyltransferase-like domain"/>
    <property type="match status" value="1"/>
</dbReference>
<dbReference type="GO" id="GO:0008811">
    <property type="term" value="F:chloramphenicol O-acetyltransferase activity"/>
    <property type="evidence" value="ECO:0007669"/>
    <property type="project" value="InterPro"/>
</dbReference>
<protein>
    <recommendedName>
        <fullName evidence="3">Chloramphenicol acetyltransferase</fullName>
    </recommendedName>
</protein>
<accession>C0CMS0</accession>
<dbReference type="Proteomes" id="UP000003100">
    <property type="component" value="Unassembled WGS sequence"/>
</dbReference>
<dbReference type="HOGENOM" id="CLU_1223780_0_0_9"/>
<evidence type="ECO:0008006" key="3">
    <source>
        <dbReference type="Google" id="ProtNLM"/>
    </source>
</evidence>
<gene>
    <name evidence="1" type="ORF">RUMHYD_02159</name>
</gene>
<dbReference type="Pfam" id="PF00302">
    <property type="entry name" value="CAT"/>
    <property type="match status" value="1"/>
</dbReference>
<evidence type="ECO:0000313" key="1">
    <source>
        <dbReference type="EMBL" id="EEG48940.1"/>
    </source>
</evidence>
<dbReference type="SUPFAM" id="SSF52777">
    <property type="entry name" value="CoA-dependent acyltransferases"/>
    <property type="match status" value="1"/>
</dbReference>
<dbReference type="PATRIC" id="fig|476272.21.peg.1586"/>
<dbReference type="SMART" id="SM01059">
    <property type="entry name" value="CAT"/>
    <property type="match status" value="1"/>
</dbReference>
<dbReference type="PANTHER" id="PTHR38474">
    <property type="entry name" value="SLR0299 PROTEIN"/>
    <property type="match status" value="1"/>
</dbReference>
<keyword evidence="2" id="KW-1185">Reference proteome</keyword>